<feature type="region of interest" description="Disordered" evidence="1">
    <location>
        <begin position="20"/>
        <end position="51"/>
    </location>
</feature>
<keyword evidence="2" id="KW-0732">Signal</keyword>
<dbReference type="RefSeq" id="WP_012374315.1">
    <property type="nucleotide sequence ID" value="NC_010571.1"/>
</dbReference>
<protein>
    <submittedName>
        <fullName evidence="3">Uncharacterized protein</fullName>
    </submittedName>
</protein>
<feature type="compositionally biased region" description="Basic and acidic residues" evidence="1">
    <location>
        <begin position="121"/>
        <end position="133"/>
    </location>
</feature>
<dbReference type="OrthoDB" id="193147at2"/>
<dbReference type="STRING" id="452637.Oter_1493"/>
<dbReference type="AlphaFoldDB" id="B1ZST3"/>
<reference evidence="3 4" key="1">
    <citation type="journal article" date="2011" name="J. Bacteriol.">
        <title>Genome sequence of the verrucomicrobium Opitutus terrae PB90-1, an abundant inhabitant of rice paddy soil ecosystems.</title>
        <authorList>
            <person name="van Passel M.W."/>
            <person name="Kant R."/>
            <person name="Palva A."/>
            <person name="Copeland A."/>
            <person name="Lucas S."/>
            <person name="Lapidus A."/>
            <person name="Glavina del Rio T."/>
            <person name="Pitluck S."/>
            <person name="Goltsman E."/>
            <person name="Clum A."/>
            <person name="Sun H."/>
            <person name="Schmutz J."/>
            <person name="Larimer F.W."/>
            <person name="Land M.L."/>
            <person name="Hauser L."/>
            <person name="Kyrpides N."/>
            <person name="Mikhailova N."/>
            <person name="Richardson P.P."/>
            <person name="Janssen P.H."/>
            <person name="de Vos W.M."/>
            <person name="Smidt H."/>
        </authorList>
    </citation>
    <scope>NUCLEOTIDE SEQUENCE [LARGE SCALE GENOMIC DNA]</scope>
    <source>
        <strain evidence="4">DSM 11246 / JCM 15787 / PB90-1</strain>
    </source>
</reference>
<evidence type="ECO:0000313" key="4">
    <source>
        <dbReference type="Proteomes" id="UP000007013"/>
    </source>
</evidence>
<proteinExistence type="predicted"/>
<dbReference type="EMBL" id="CP001032">
    <property type="protein sequence ID" value="ACB74777.1"/>
    <property type="molecule type" value="Genomic_DNA"/>
</dbReference>
<dbReference type="HOGENOM" id="CLU_920822_0_0_0"/>
<sequence length="302" mass="32129">MKTRVLLLLPLTSLLASQLFSQPQPTPEPPVPVTQAQPPTNHLSLLTPPQGENQRLYGSRQATLIAPEAARQVSERFRAAYGQAASPRIVIYVNRALADTDSGLKLTGRTEKIYESTNSGKDGEPAKSNDRSTENTYAATDAAKPTLADQQTVREVERLFGRVFRNAGARLADARAAAALLGEQTDLRLGGEQAAQERAALKQVADIAVEILISSRDLTVARVSGDATYKVPDIQATAIRLSDAAILGQAAASEVLGQGSSAGQVVQYFGVPDITEATAFVLMEDMLTDKPAPAALPPTETK</sequence>
<name>B1ZST3_OPITP</name>
<dbReference type="Proteomes" id="UP000007013">
    <property type="component" value="Chromosome"/>
</dbReference>
<keyword evidence="4" id="KW-1185">Reference proteome</keyword>
<organism evidence="3 4">
    <name type="scientific">Opitutus terrae (strain DSM 11246 / JCM 15787 / PB90-1)</name>
    <dbReference type="NCBI Taxonomy" id="452637"/>
    <lineage>
        <taxon>Bacteria</taxon>
        <taxon>Pseudomonadati</taxon>
        <taxon>Verrucomicrobiota</taxon>
        <taxon>Opitutia</taxon>
        <taxon>Opitutales</taxon>
        <taxon>Opitutaceae</taxon>
        <taxon>Opitutus</taxon>
    </lineage>
</organism>
<feature type="region of interest" description="Disordered" evidence="1">
    <location>
        <begin position="115"/>
        <end position="134"/>
    </location>
</feature>
<evidence type="ECO:0000256" key="1">
    <source>
        <dbReference type="SAM" id="MobiDB-lite"/>
    </source>
</evidence>
<evidence type="ECO:0000256" key="2">
    <source>
        <dbReference type="SAM" id="SignalP"/>
    </source>
</evidence>
<dbReference type="KEGG" id="ote:Oter_1493"/>
<accession>B1ZST3</accession>
<evidence type="ECO:0000313" key="3">
    <source>
        <dbReference type="EMBL" id="ACB74777.1"/>
    </source>
</evidence>
<feature type="chain" id="PRO_5002774435" evidence="2">
    <location>
        <begin position="22"/>
        <end position="302"/>
    </location>
</feature>
<gene>
    <name evidence="3" type="ordered locus">Oter_1493</name>
</gene>
<feature type="signal peptide" evidence="2">
    <location>
        <begin position="1"/>
        <end position="21"/>
    </location>
</feature>